<evidence type="ECO:0000313" key="2">
    <source>
        <dbReference type="EMBL" id="KZT33577.1"/>
    </source>
</evidence>
<organism evidence="2 3">
    <name type="scientific">Sistotremastrum suecicum HHB10207 ss-3</name>
    <dbReference type="NCBI Taxonomy" id="1314776"/>
    <lineage>
        <taxon>Eukaryota</taxon>
        <taxon>Fungi</taxon>
        <taxon>Dikarya</taxon>
        <taxon>Basidiomycota</taxon>
        <taxon>Agaricomycotina</taxon>
        <taxon>Agaricomycetes</taxon>
        <taxon>Sistotremastrales</taxon>
        <taxon>Sistotremastraceae</taxon>
        <taxon>Sistotremastrum</taxon>
    </lineage>
</organism>
<protein>
    <submittedName>
        <fullName evidence="2">Uncharacterized protein</fullName>
    </submittedName>
</protein>
<accession>A0A165YT30</accession>
<proteinExistence type="predicted"/>
<feature type="signal peptide" evidence="1">
    <location>
        <begin position="1"/>
        <end position="17"/>
    </location>
</feature>
<reference evidence="2 3" key="1">
    <citation type="journal article" date="2016" name="Mol. Biol. Evol.">
        <title>Comparative Genomics of Early-Diverging Mushroom-Forming Fungi Provides Insights into the Origins of Lignocellulose Decay Capabilities.</title>
        <authorList>
            <person name="Nagy L.G."/>
            <person name="Riley R."/>
            <person name="Tritt A."/>
            <person name="Adam C."/>
            <person name="Daum C."/>
            <person name="Floudas D."/>
            <person name="Sun H."/>
            <person name="Yadav J.S."/>
            <person name="Pangilinan J."/>
            <person name="Larsson K.H."/>
            <person name="Matsuura K."/>
            <person name="Barry K."/>
            <person name="Labutti K."/>
            <person name="Kuo R."/>
            <person name="Ohm R.A."/>
            <person name="Bhattacharya S.S."/>
            <person name="Shirouzu T."/>
            <person name="Yoshinaga Y."/>
            <person name="Martin F.M."/>
            <person name="Grigoriev I.V."/>
            <person name="Hibbett D.S."/>
        </authorList>
    </citation>
    <scope>NUCLEOTIDE SEQUENCE [LARGE SCALE GENOMIC DNA]</scope>
    <source>
        <strain evidence="2 3">HHB10207 ss-3</strain>
    </source>
</reference>
<evidence type="ECO:0000256" key="1">
    <source>
        <dbReference type="SAM" id="SignalP"/>
    </source>
</evidence>
<dbReference type="Proteomes" id="UP000076798">
    <property type="component" value="Unassembled WGS sequence"/>
</dbReference>
<keyword evidence="3" id="KW-1185">Reference proteome</keyword>
<name>A0A165YT30_9AGAM</name>
<sequence>MPLRLLLEACLDLCGLALMGYRYPWMCFSAHLGYLDKFEASKCGGGGFFSDVFSWKRYLWVSLIVRVSLHRGVFSVLCGY</sequence>
<gene>
    <name evidence="2" type="ORF">SISSUDRAFT_1054069</name>
</gene>
<evidence type="ECO:0000313" key="3">
    <source>
        <dbReference type="Proteomes" id="UP000076798"/>
    </source>
</evidence>
<feature type="chain" id="PRO_5007869542" evidence="1">
    <location>
        <begin position="18"/>
        <end position="80"/>
    </location>
</feature>
<dbReference type="AlphaFoldDB" id="A0A165YT30"/>
<dbReference type="EMBL" id="KV428232">
    <property type="protein sequence ID" value="KZT33577.1"/>
    <property type="molecule type" value="Genomic_DNA"/>
</dbReference>
<keyword evidence="1" id="KW-0732">Signal</keyword>